<dbReference type="AlphaFoldDB" id="A0A072PUF9"/>
<dbReference type="HOGENOM" id="CLU_067143_0_0_1"/>
<proteinExistence type="predicted"/>
<comment type="caution">
    <text evidence="1">The sequence shown here is derived from an EMBL/GenBank/DDBJ whole genome shotgun (WGS) entry which is preliminary data.</text>
</comment>
<feature type="non-terminal residue" evidence="1">
    <location>
        <position position="226"/>
    </location>
</feature>
<gene>
    <name evidence="1" type="ORF">A1O9_00963</name>
</gene>
<name>A0A072PUF9_9EURO</name>
<dbReference type="VEuPathDB" id="FungiDB:A1O9_00963"/>
<reference evidence="1 2" key="1">
    <citation type="submission" date="2013-03" db="EMBL/GenBank/DDBJ databases">
        <title>The Genome Sequence of Exophiala aquamarina CBS 119918.</title>
        <authorList>
            <consortium name="The Broad Institute Genomics Platform"/>
            <person name="Cuomo C."/>
            <person name="de Hoog S."/>
            <person name="Gorbushina A."/>
            <person name="Walker B."/>
            <person name="Young S.K."/>
            <person name="Zeng Q."/>
            <person name="Gargeya S."/>
            <person name="Fitzgerald M."/>
            <person name="Haas B."/>
            <person name="Abouelleil A."/>
            <person name="Allen A.W."/>
            <person name="Alvarado L."/>
            <person name="Arachchi H.M."/>
            <person name="Berlin A.M."/>
            <person name="Chapman S.B."/>
            <person name="Gainer-Dewar J."/>
            <person name="Goldberg J."/>
            <person name="Griggs A."/>
            <person name="Gujja S."/>
            <person name="Hansen M."/>
            <person name="Howarth C."/>
            <person name="Imamovic A."/>
            <person name="Ireland A."/>
            <person name="Larimer J."/>
            <person name="McCowan C."/>
            <person name="Murphy C."/>
            <person name="Pearson M."/>
            <person name="Poon T.W."/>
            <person name="Priest M."/>
            <person name="Roberts A."/>
            <person name="Saif S."/>
            <person name="Shea T."/>
            <person name="Sisk P."/>
            <person name="Sykes S."/>
            <person name="Wortman J."/>
            <person name="Nusbaum C."/>
            <person name="Birren B."/>
        </authorList>
    </citation>
    <scope>NUCLEOTIDE SEQUENCE [LARGE SCALE GENOMIC DNA]</scope>
    <source>
        <strain evidence="1 2">CBS 119918</strain>
    </source>
</reference>
<organism evidence="1 2">
    <name type="scientific">Exophiala aquamarina CBS 119918</name>
    <dbReference type="NCBI Taxonomy" id="1182545"/>
    <lineage>
        <taxon>Eukaryota</taxon>
        <taxon>Fungi</taxon>
        <taxon>Dikarya</taxon>
        <taxon>Ascomycota</taxon>
        <taxon>Pezizomycotina</taxon>
        <taxon>Eurotiomycetes</taxon>
        <taxon>Chaetothyriomycetidae</taxon>
        <taxon>Chaetothyriales</taxon>
        <taxon>Herpotrichiellaceae</taxon>
        <taxon>Exophiala</taxon>
    </lineage>
</organism>
<feature type="non-terminal residue" evidence="1">
    <location>
        <position position="1"/>
    </location>
</feature>
<sequence length="226" mass="26015">LLELPTEVRNQIWGLVFRSQVVVPHSTKPTVRQGGCLACLKEDRVNPIPWSIAFRPLLTCRQIYDEAAHILYASFHVHLGKNIFHMNSLRAPFPTINSKVPSIVVWVHIGEENRVHWTEGLKLLGDAFSNLQHLTINAHMRPPDSYEKLIDAISLATPIVRYSRDKRDIEVKLRFDYTYEDVMFDSPYLGEIRTTDALEEHELVLRDLIEDDAFIEAALGEDEDEQ</sequence>
<evidence type="ECO:0000313" key="2">
    <source>
        <dbReference type="Proteomes" id="UP000027920"/>
    </source>
</evidence>
<dbReference type="EMBL" id="AMGV01000001">
    <property type="protein sequence ID" value="KEF62988.1"/>
    <property type="molecule type" value="Genomic_DNA"/>
</dbReference>
<accession>A0A072PUF9</accession>
<evidence type="ECO:0000313" key="1">
    <source>
        <dbReference type="EMBL" id="KEF62988.1"/>
    </source>
</evidence>
<protein>
    <submittedName>
        <fullName evidence="1">Uncharacterized protein</fullName>
    </submittedName>
</protein>
<dbReference type="Proteomes" id="UP000027920">
    <property type="component" value="Unassembled WGS sequence"/>
</dbReference>
<dbReference type="RefSeq" id="XP_013265578.1">
    <property type="nucleotide sequence ID" value="XM_013410124.1"/>
</dbReference>
<dbReference type="PANTHER" id="PTHR38790">
    <property type="entry name" value="2EXR DOMAIN-CONTAINING PROTEIN-RELATED"/>
    <property type="match status" value="1"/>
</dbReference>
<dbReference type="GeneID" id="25275912"/>
<dbReference type="OrthoDB" id="5413827at2759"/>
<keyword evidence="2" id="KW-1185">Reference proteome</keyword>